<dbReference type="GO" id="GO:0005524">
    <property type="term" value="F:ATP binding"/>
    <property type="evidence" value="ECO:0007669"/>
    <property type="project" value="UniProtKB-KW"/>
</dbReference>
<dbReference type="SUPFAM" id="SSF52540">
    <property type="entry name" value="P-loop containing nucleoside triphosphate hydrolases"/>
    <property type="match status" value="1"/>
</dbReference>
<evidence type="ECO:0000313" key="6">
    <source>
        <dbReference type="Proteomes" id="UP001240984"/>
    </source>
</evidence>
<evidence type="ECO:0000313" key="5">
    <source>
        <dbReference type="EMBL" id="MDP9793609.1"/>
    </source>
</evidence>
<dbReference type="InterPro" id="IPR003439">
    <property type="entry name" value="ABC_transporter-like_ATP-bd"/>
</dbReference>
<evidence type="ECO:0000256" key="2">
    <source>
        <dbReference type="ARBA" id="ARBA00022741"/>
    </source>
</evidence>
<keyword evidence="3 5" id="KW-0067">ATP-binding</keyword>
<dbReference type="RefSeq" id="WP_306828677.1">
    <property type="nucleotide sequence ID" value="NZ_JAUSRA010000001.1"/>
</dbReference>
<evidence type="ECO:0000256" key="1">
    <source>
        <dbReference type="ARBA" id="ARBA00022448"/>
    </source>
</evidence>
<dbReference type="EMBL" id="JAUSRA010000001">
    <property type="protein sequence ID" value="MDP9793609.1"/>
    <property type="molecule type" value="Genomic_DNA"/>
</dbReference>
<comment type="caution">
    <text evidence="5">The sequence shown here is derived from an EMBL/GenBank/DDBJ whole genome shotgun (WGS) entry which is preliminary data.</text>
</comment>
<dbReference type="InterPro" id="IPR027417">
    <property type="entry name" value="P-loop_NTPase"/>
</dbReference>
<dbReference type="Gene3D" id="3.40.50.300">
    <property type="entry name" value="P-loop containing nucleotide triphosphate hydrolases"/>
    <property type="match status" value="1"/>
</dbReference>
<proteinExistence type="predicted"/>
<organism evidence="5 6">
    <name type="scientific">Catenuloplanes nepalensis</name>
    <dbReference type="NCBI Taxonomy" id="587533"/>
    <lineage>
        <taxon>Bacteria</taxon>
        <taxon>Bacillati</taxon>
        <taxon>Actinomycetota</taxon>
        <taxon>Actinomycetes</taxon>
        <taxon>Micromonosporales</taxon>
        <taxon>Micromonosporaceae</taxon>
        <taxon>Catenuloplanes</taxon>
    </lineage>
</organism>
<keyword evidence="2" id="KW-0547">Nucleotide-binding</keyword>
<dbReference type="Pfam" id="PF00005">
    <property type="entry name" value="ABC_tran"/>
    <property type="match status" value="1"/>
</dbReference>
<evidence type="ECO:0000259" key="4">
    <source>
        <dbReference type="PROSITE" id="PS50893"/>
    </source>
</evidence>
<dbReference type="Proteomes" id="UP001240984">
    <property type="component" value="Unassembled WGS sequence"/>
</dbReference>
<dbReference type="PANTHER" id="PTHR42939">
    <property type="entry name" value="ABC TRANSPORTER ATP-BINDING PROTEIN ALBC-RELATED"/>
    <property type="match status" value="1"/>
</dbReference>
<gene>
    <name evidence="5" type="ORF">J2S43_002121</name>
</gene>
<feature type="domain" description="ABC transporter" evidence="4">
    <location>
        <begin position="5"/>
        <end position="227"/>
    </location>
</feature>
<evidence type="ECO:0000256" key="3">
    <source>
        <dbReference type="ARBA" id="ARBA00022840"/>
    </source>
</evidence>
<dbReference type="InterPro" id="IPR003593">
    <property type="entry name" value="AAA+_ATPase"/>
</dbReference>
<reference evidence="5 6" key="1">
    <citation type="submission" date="2023-07" db="EMBL/GenBank/DDBJ databases">
        <title>Sequencing the genomes of 1000 actinobacteria strains.</title>
        <authorList>
            <person name="Klenk H.-P."/>
        </authorList>
    </citation>
    <scope>NUCLEOTIDE SEQUENCE [LARGE SCALE GENOMIC DNA]</scope>
    <source>
        <strain evidence="5 6">DSM 44710</strain>
    </source>
</reference>
<accession>A0ABT9MQD1</accession>
<sequence>MSSAVDASRLGRRYGRRWGLRDCSLSLPEGRVVALVGPNGAGKSTLLSLLAGLLRPSEGELRVLGGPVARRLPDVAHMAPDSALFPSFTTEDLLAFGRRLNPRWDGPWARDRLRDLDVPPGVPARGLSGGQRAKVALVLALAKRPRLLLLDEPLASLDPVARHDVMALLMRVVAETGVTLVLSSHIIADLEDTCDWMVAINRGQVQVSGPVDGLLDGHRLLTGPAEALSSLPGRLPVVASTVSGRQASVLARLGSHRPDPVWTVREPALEDLVLAYLRAPAHSALPGPMSAVPTRVS</sequence>
<dbReference type="PROSITE" id="PS50893">
    <property type="entry name" value="ABC_TRANSPORTER_2"/>
    <property type="match status" value="1"/>
</dbReference>
<dbReference type="PANTHER" id="PTHR42939:SF1">
    <property type="entry name" value="ABC TRANSPORTER ATP-BINDING PROTEIN ALBC-RELATED"/>
    <property type="match status" value="1"/>
</dbReference>
<dbReference type="CDD" id="cd03230">
    <property type="entry name" value="ABC_DR_subfamily_A"/>
    <property type="match status" value="1"/>
</dbReference>
<keyword evidence="1" id="KW-0813">Transport</keyword>
<dbReference type="SMART" id="SM00382">
    <property type="entry name" value="AAA"/>
    <property type="match status" value="1"/>
</dbReference>
<dbReference type="InterPro" id="IPR017871">
    <property type="entry name" value="ABC_transporter-like_CS"/>
</dbReference>
<dbReference type="InterPro" id="IPR051782">
    <property type="entry name" value="ABC_Transporter_VariousFunc"/>
</dbReference>
<name>A0ABT9MQD1_9ACTN</name>
<protein>
    <submittedName>
        <fullName evidence="5">ABC-2 type transport system ATP-binding protein</fullName>
    </submittedName>
</protein>
<keyword evidence="6" id="KW-1185">Reference proteome</keyword>
<dbReference type="PROSITE" id="PS00211">
    <property type="entry name" value="ABC_TRANSPORTER_1"/>
    <property type="match status" value="1"/>
</dbReference>